<keyword evidence="2" id="KW-1133">Transmembrane helix</keyword>
<sequence>MRAGVIRVELELENGEFTHRLVKAGTDLNALQNQLGSTIVAVKRMDSASLGLGRTLHDFVTTVGLAKAAMSNLWGASGGWISNIVKTNGELERMQMLMKGMSTAATTAGRTSEAKENVSWLMSYAKEAPFSLSALNDTFVKFATGGLDNTRSKMRALVDATAAFGGTEDQLHRAAIAIQQMAGKGVISMEELRQQLGEAVPTAMKAMAIGSGVSMAELAKTVSKGVVESKTAMERMFATMQLLYGGSAQEMMSSFTGLLSQIETRWVTLQKTIGDGGGGEKNGFYATVKQQLVDIIALSDDPRVNRIGDSFGAGLKDTMLQVRNIVVEMASWRQEIGAVAMALGALVAANVVSSFLNGIRNMLVAGVMDWKVYSAGVKTAAADVVAAAALMRQATTATQAMSMAVTGAGAAVTMFGRALGMLTGPIGIALTFLTILAIELDLFKSKTAAAAESYAAFKRGIYDQKQIETATEDIKALTDKIAELEDTKRRRQKDSTDPSMSAVQRRNALIAVADLEEKIAKKRQQIAERQGLLDSALSEQRETEARQVATRNLARLNQEVASRKAVNDKEINDRFEQFQKEYDALGNNEAAKLKLRDKFFAENHARADQYYGDVIAMAQKEVDIWRQKAAAGGDQGQIAQARESLKLAEERLETLRAERRLQQEQNFKALKLNTDKNDPAAEKAKTQFDQLKTAIVNAQGALASIHAQMKGGNADLAKFDAKIDAGQFSEALKSLPEAQKAYAKLREIIKQTGEAKLELENQQAREKIDNIFRSMDDSIAKSSERLEEFKRELTDDTAARFGGEYANAMAQIEKKARDVAETEKATAEDRIRAEEKVAAAKQGWINQYAASQALKWREANQQEELELAKTEDAKRAIREKHAQIEIERIRTLADSYAKSENGKVEITEAAAKRIEAIQAQLAEANKGPIRRMFDSWSDYTARMEEAGARWIDGFTDKLVDFAVTGKATFADFAESILRDILKMQYQAAIAQASSGWLGNALSGLGSAIGGFLGGGSTPSSGLGDYGSVGGGSMVAQAHTGGIVGADGLAMRRVDPSWFESAPKFHTGGVVRGLKNDEVPAVLRKGEGVFTEEQMKALGRDRGGANVQINVINQTGQGVTAEQGQPRFDGEQMVLDIVLRAASRPGAFRDGMKGAMS</sequence>
<dbReference type="OrthoDB" id="7311517at2"/>
<feature type="coiled-coil region" evidence="1">
    <location>
        <begin position="467"/>
        <end position="559"/>
    </location>
</feature>
<dbReference type="AlphaFoldDB" id="H8FY58"/>
<dbReference type="RefSeq" id="WP_002731372.1">
    <property type="nucleotide sequence ID" value="NZ_CAHP01000060.1"/>
</dbReference>
<dbReference type="PANTHER" id="PTHR38812:SF2">
    <property type="entry name" value="MU-LIKE PROPHAGE FLUMU PROTEIN GP42"/>
    <property type="match status" value="1"/>
</dbReference>
<evidence type="ECO:0000313" key="6">
    <source>
        <dbReference type="Proteomes" id="UP000004169"/>
    </source>
</evidence>
<protein>
    <submittedName>
        <fullName evidence="5">Uncharacterized protein</fullName>
    </submittedName>
</protein>
<dbReference type="EMBL" id="CAHP01000060">
    <property type="protein sequence ID" value="CCG43296.1"/>
    <property type="molecule type" value="Genomic_DNA"/>
</dbReference>
<dbReference type="Pfam" id="PF09718">
    <property type="entry name" value="Tape_meas_lam_C"/>
    <property type="match status" value="1"/>
</dbReference>
<evidence type="ECO:0000259" key="4">
    <source>
        <dbReference type="Pfam" id="PF20155"/>
    </source>
</evidence>
<reference evidence="5 6" key="1">
    <citation type="journal article" date="2012" name="J. Bacteriol.">
        <title>Draft Genome Sequence of the Purple Photosynthetic Bacterium Phaeospirillum molischianum DSM120, a Particularly Versatile Bacterium.</title>
        <authorList>
            <person name="Duquesne K."/>
            <person name="Prima V."/>
            <person name="Ji B."/>
            <person name="Rouy Z."/>
            <person name="Medigue C."/>
            <person name="Talla E."/>
            <person name="Sturgis J.N."/>
        </authorList>
    </citation>
    <scope>NUCLEOTIDE SEQUENCE [LARGE SCALE GENOMIC DNA]</scope>
    <source>
        <strain evidence="6">DSM120</strain>
    </source>
</reference>
<accession>H8FY58</accession>
<feature type="domain" description="Bacteriophage tail tape measure C-terminal" evidence="3">
    <location>
        <begin position="934"/>
        <end position="992"/>
    </location>
</feature>
<evidence type="ECO:0000313" key="5">
    <source>
        <dbReference type="EMBL" id="CCG43296.1"/>
    </source>
</evidence>
<keyword evidence="2" id="KW-0472">Membrane</keyword>
<keyword evidence="6" id="KW-1185">Reference proteome</keyword>
<feature type="transmembrane region" description="Helical" evidence="2">
    <location>
        <begin position="336"/>
        <end position="356"/>
    </location>
</feature>
<organism evidence="5 6">
    <name type="scientific">Magnetospirillum molischianum DSM 120</name>
    <dbReference type="NCBI Taxonomy" id="1150626"/>
    <lineage>
        <taxon>Bacteria</taxon>
        <taxon>Pseudomonadati</taxon>
        <taxon>Pseudomonadota</taxon>
        <taxon>Alphaproteobacteria</taxon>
        <taxon>Rhodospirillales</taxon>
        <taxon>Rhodospirillaceae</taxon>
        <taxon>Magnetospirillum</taxon>
    </lineage>
</organism>
<evidence type="ECO:0000256" key="1">
    <source>
        <dbReference type="SAM" id="Coils"/>
    </source>
</evidence>
<feature type="coiled-coil region" evidence="1">
    <location>
        <begin position="805"/>
        <end position="887"/>
    </location>
</feature>
<keyword evidence="1" id="KW-0175">Coiled coil</keyword>
<dbReference type="NCBIfam" id="TIGR02675">
    <property type="entry name" value="tape_meas_nterm"/>
    <property type="match status" value="1"/>
</dbReference>
<dbReference type="InterPro" id="IPR013491">
    <property type="entry name" value="Tape_meas_N"/>
</dbReference>
<proteinExistence type="predicted"/>
<dbReference type="InterPro" id="IPR053058">
    <property type="entry name" value="Mulikevirus_tape_measure"/>
</dbReference>
<name>H8FY58_MAGML</name>
<feature type="transmembrane region" description="Helical" evidence="2">
    <location>
        <begin position="418"/>
        <end position="438"/>
    </location>
</feature>
<gene>
    <name evidence="5" type="ORF">PHAMO_80087</name>
</gene>
<dbReference type="Pfam" id="PF20155">
    <property type="entry name" value="TMP_3"/>
    <property type="match status" value="1"/>
</dbReference>
<comment type="caution">
    <text evidence="5">The sequence shown here is derived from an EMBL/GenBank/DDBJ whole genome shotgun (WGS) entry which is preliminary data.</text>
</comment>
<dbReference type="eggNOG" id="COG3941">
    <property type="taxonomic scope" value="Bacteria"/>
</dbReference>
<dbReference type="InterPro" id="IPR006431">
    <property type="entry name" value="Phage_tape_meas_C"/>
</dbReference>
<dbReference type="PANTHER" id="PTHR38812">
    <property type="entry name" value="MU-LIKE PROPHAGE FLUMU PROTEIN GP42"/>
    <property type="match status" value="1"/>
</dbReference>
<dbReference type="Proteomes" id="UP000004169">
    <property type="component" value="Unassembled WGS sequence"/>
</dbReference>
<evidence type="ECO:0000256" key="2">
    <source>
        <dbReference type="SAM" id="Phobius"/>
    </source>
</evidence>
<dbReference type="STRING" id="1150626.PHAMO_80087"/>
<feature type="coiled-coil region" evidence="1">
    <location>
        <begin position="742"/>
        <end position="774"/>
    </location>
</feature>
<feature type="coiled-coil region" evidence="1">
    <location>
        <begin position="638"/>
        <end position="701"/>
    </location>
</feature>
<feature type="domain" description="Tape measure protein N-terminal" evidence="4">
    <location>
        <begin position="83"/>
        <end position="273"/>
    </location>
</feature>
<evidence type="ECO:0000259" key="3">
    <source>
        <dbReference type="Pfam" id="PF09718"/>
    </source>
</evidence>
<keyword evidence="2" id="KW-0812">Transmembrane</keyword>